<dbReference type="EMBL" id="CM029045">
    <property type="protein sequence ID" value="KAG2595681.1"/>
    <property type="molecule type" value="Genomic_DNA"/>
</dbReference>
<comment type="caution">
    <text evidence="3">The sequence shown here is derived from an EMBL/GenBank/DDBJ whole genome shotgun (WGS) entry which is preliminary data.</text>
</comment>
<accession>A0A8T0SAS0</accession>
<keyword evidence="4" id="KW-1185">Reference proteome</keyword>
<dbReference type="Proteomes" id="UP000823388">
    <property type="component" value="Chromosome 5K"/>
</dbReference>
<evidence type="ECO:0000313" key="4">
    <source>
        <dbReference type="Proteomes" id="UP000823388"/>
    </source>
</evidence>
<sequence length="486" mass="54896">MPPSGGNDGVGEGSGRSMRRGVGRGTTAVASTGQDLGAEPGSRKRKVSVISRDTGSPVGSGEHLKVACDDSQRILNEIEDLRAQLDEDVKKLGYCEANQKLRVELALNAEEIQCLRMKNEEMHAKYEGMRKSNEELRNKNDDLVKQNEELQDNNNGLVKQNEVLQTSNDCMKVVNGELQDKNDGLVKNNIELQTMSDGMRKGNRELQAKNDSLMKQNEELQDNTDGLTKQNEEVQAKNDYIRKQNEMLQAKNVGFTKWIEELGAKNDGQRKRSEELQAKNDSLTKWNNTLQANNDSMRMWNKELEAKNDGFHKNIKEILENKIDTKRKHLLQLEELYSTIDFPTPQLEVGKRMLHKSSVEANHAALKEEVAAYAASLEHTRKKNKVLESKKATGEQLVAMLQQVQDVSDIGFDDIELDTRICDLMVTGCKSKSRSKKNKERRRDTVITEPECSDDDGRVSNAAVNRKSKRISKPNPKYAGLEWRPK</sequence>
<keyword evidence="1" id="KW-0175">Coiled coil</keyword>
<gene>
    <name evidence="3" type="ORF">PVAP13_5KG090500</name>
</gene>
<feature type="region of interest" description="Disordered" evidence="2">
    <location>
        <begin position="1"/>
        <end position="62"/>
    </location>
</feature>
<reference evidence="3" key="1">
    <citation type="submission" date="2020-05" db="EMBL/GenBank/DDBJ databases">
        <title>WGS assembly of Panicum virgatum.</title>
        <authorList>
            <person name="Lovell J.T."/>
            <person name="Jenkins J."/>
            <person name="Shu S."/>
            <person name="Juenger T.E."/>
            <person name="Schmutz J."/>
        </authorList>
    </citation>
    <scope>NUCLEOTIDE SEQUENCE</scope>
    <source>
        <strain evidence="3">AP13</strain>
    </source>
</reference>
<dbReference type="SUPFAM" id="SSF90257">
    <property type="entry name" value="Myosin rod fragments"/>
    <property type="match status" value="1"/>
</dbReference>
<evidence type="ECO:0000256" key="1">
    <source>
        <dbReference type="SAM" id="Coils"/>
    </source>
</evidence>
<feature type="region of interest" description="Disordered" evidence="2">
    <location>
        <begin position="432"/>
        <end position="486"/>
    </location>
</feature>
<organism evidence="3 4">
    <name type="scientific">Panicum virgatum</name>
    <name type="common">Blackwell switchgrass</name>
    <dbReference type="NCBI Taxonomy" id="38727"/>
    <lineage>
        <taxon>Eukaryota</taxon>
        <taxon>Viridiplantae</taxon>
        <taxon>Streptophyta</taxon>
        <taxon>Embryophyta</taxon>
        <taxon>Tracheophyta</taxon>
        <taxon>Spermatophyta</taxon>
        <taxon>Magnoliopsida</taxon>
        <taxon>Liliopsida</taxon>
        <taxon>Poales</taxon>
        <taxon>Poaceae</taxon>
        <taxon>PACMAD clade</taxon>
        <taxon>Panicoideae</taxon>
        <taxon>Panicodae</taxon>
        <taxon>Paniceae</taxon>
        <taxon>Panicinae</taxon>
        <taxon>Panicum</taxon>
        <taxon>Panicum sect. Hiantes</taxon>
    </lineage>
</organism>
<evidence type="ECO:0000313" key="3">
    <source>
        <dbReference type="EMBL" id="KAG2595681.1"/>
    </source>
</evidence>
<protein>
    <submittedName>
        <fullName evidence="3">Uncharacterized protein</fullName>
    </submittedName>
</protein>
<evidence type="ECO:0000256" key="2">
    <source>
        <dbReference type="SAM" id="MobiDB-lite"/>
    </source>
</evidence>
<feature type="coiled-coil region" evidence="1">
    <location>
        <begin position="203"/>
        <end position="336"/>
    </location>
</feature>
<feature type="coiled-coil region" evidence="1">
    <location>
        <begin position="119"/>
        <end position="167"/>
    </location>
</feature>
<dbReference type="AlphaFoldDB" id="A0A8T0SAS0"/>
<name>A0A8T0SAS0_PANVG</name>
<feature type="compositionally biased region" description="Gly residues" evidence="2">
    <location>
        <begin position="1"/>
        <end position="14"/>
    </location>
</feature>
<proteinExistence type="predicted"/>